<proteinExistence type="predicted"/>
<feature type="region of interest" description="Disordered" evidence="1">
    <location>
        <begin position="39"/>
        <end position="73"/>
    </location>
</feature>
<feature type="compositionally biased region" description="Basic residues" evidence="1">
    <location>
        <begin position="39"/>
        <end position="62"/>
    </location>
</feature>
<feature type="region of interest" description="Disordered" evidence="1">
    <location>
        <begin position="86"/>
        <end position="111"/>
    </location>
</feature>
<evidence type="ECO:0000313" key="3">
    <source>
        <dbReference type="Proteomes" id="UP000029981"/>
    </source>
</evidence>
<gene>
    <name evidence="2" type="ORF">Csa_3G418750</name>
</gene>
<dbReference type="EMBL" id="CM002924">
    <property type="protein sequence ID" value="KGN57984.1"/>
    <property type="molecule type" value="Genomic_DNA"/>
</dbReference>
<feature type="compositionally biased region" description="Basic and acidic residues" evidence="1">
    <location>
        <begin position="99"/>
        <end position="111"/>
    </location>
</feature>
<evidence type="ECO:0000313" key="2">
    <source>
        <dbReference type="EMBL" id="KGN57984.1"/>
    </source>
</evidence>
<reference evidence="2 3" key="4">
    <citation type="journal article" date="2011" name="BMC Genomics">
        <title>RNA-Seq improves annotation of protein-coding genes in the cucumber genome.</title>
        <authorList>
            <person name="Li Z."/>
            <person name="Zhang Z."/>
            <person name="Yan P."/>
            <person name="Huang S."/>
            <person name="Fei Z."/>
            <person name="Lin K."/>
        </authorList>
    </citation>
    <scope>NUCLEOTIDE SEQUENCE [LARGE SCALE GENOMIC DNA]</scope>
    <source>
        <strain evidence="3">cv. 9930</strain>
    </source>
</reference>
<evidence type="ECO:0000256" key="1">
    <source>
        <dbReference type="SAM" id="MobiDB-lite"/>
    </source>
</evidence>
<keyword evidence="3" id="KW-1185">Reference proteome</keyword>
<reference evidence="2 3" key="1">
    <citation type="journal article" date="2009" name="Nat. Genet.">
        <title>The genome of the cucumber, Cucumis sativus L.</title>
        <authorList>
            <person name="Huang S."/>
            <person name="Li R."/>
            <person name="Zhang Z."/>
            <person name="Li L."/>
            <person name="Gu X."/>
            <person name="Fan W."/>
            <person name="Lucas W.J."/>
            <person name="Wang X."/>
            <person name="Xie B."/>
            <person name="Ni P."/>
            <person name="Ren Y."/>
            <person name="Zhu H."/>
            <person name="Li J."/>
            <person name="Lin K."/>
            <person name="Jin W."/>
            <person name="Fei Z."/>
            <person name="Li G."/>
            <person name="Staub J."/>
            <person name="Kilian A."/>
            <person name="van der Vossen E.A."/>
            <person name="Wu Y."/>
            <person name="Guo J."/>
            <person name="He J."/>
            <person name="Jia Z."/>
            <person name="Ren Y."/>
            <person name="Tian G."/>
            <person name="Lu Y."/>
            <person name="Ruan J."/>
            <person name="Qian W."/>
            <person name="Wang M."/>
            <person name="Huang Q."/>
            <person name="Li B."/>
            <person name="Xuan Z."/>
            <person name="Cao J."/>
            <person name="Asan"/>
            <person name="Wu Z."/>
            <person name="Zhang J."/>
            <person name="Cai Q."/>
            <person name="Bai Y."/>
            <person name="Zhao B."/>
            <person name="Han Y."/>
            <person name="Li Y."/>
            <person name="Li X."/>
            <person name="Wang S."/>
            <person name="Shi Q."/>
            <person name="Liu S."/>
            <person name="Cho W.K."/>
            <person name="Kim J.Y."/>
            <person name="Xu Y."/>
            <person name="Heller-Uszynska K."/>
            <person name="Miao H."/>
            <person name="Cheng Z."/>
            <person name="Zhang S."/>
            <person name="Wu J."/>
            <person name="Yang Y."/>
            <person name="Kang H."/>
            <person name="Li M."/>
            <person name="Liang H."/>
            <person name="Ren X."/>
            <person name="Shi Z."/>
            <person name="Wen M."/>
            <person name="Jian M."/>
            <person name="Yang H."/>
            <person name="Zhang G."/>
            <person name="Yang Z."/>
            <person name="Chen R."/>
            <person name="Liu S."/>
            <person name="Li J."/>
            <person name="Ma L."/>
            <person name="Liu H."/>
            <person name="Zhou Y."/>
            <person name="Zhao J."/>
            <person name="Fang X."/>
            <person name="Li G."/>
            <person name="Fang L."/>
            <person name="Li Y."/>
            <person name="Liu D."/>
            <person name="Zheng H."/>
            <person name="Zhang Y."/>
            <person name="Qin N."/>
            <person name="Li Z."/>
            <person name="Yang G."/>
            <person name="Yang S."/>
            <person name="Bolund L."/>
            <person name="Kristiansen K."/>
            <person name="Zheng H."/>
            <person name="Li S."/>
            <person name="Zhang X."/>
            <person name="Yang H."/>
            <person name="Wang J."/>
            <person name="Sun R."/>
            <person name="Zhang B."/>
            <person name="Jiang S."/>
            <person name="Wang J."/>
            <person name="Du Y."/>
            <person name="Li S."/>
        </authorList>
    </citation>
    <scope>NUCLEOTIDE SEQUENCE [LARGE SCALE GENOMIC DNA]</scope>
    <source>
        <strain evidence="3">cv. 9930</strain>
    </source>
</reference>
<dbReference type="Gramene" id="KGN57984">
    <property type="protein sequence ID" value="KGN57984"/>
    <property type="gene ID" value="Csa_3G418750"/>
</dbReference>
<reference evidence="2 3" key="2">
    <citation type="journal article" date="2009" name="PLoS ONE">
        <title>An integrated genetic and cytogenetic map of the cucumber genome.</title>
        <authorList>
            <person name="Ren Y."/>
            <person name="Zhang Z."/>
            <person name="Liu J."/>
            <person name="Staub J.E."/>
            <person name="Han Y."/>
            <person name="Cheng Z."/>
            <person name="Li X."/>
            <person name="Lu J."/>
            <person name="Miao H."/>
            <person name="Kang H."/>
            <person name="Xie B."/>
            <person name="Gu X."/>
            <person name="Wang X."/>
            <person name="Du Y."/>
            <person name="Jin W."/>
            <person name="Huang S."/>
        </authorList>
    </citation>
    <scope>NUCLEOTIDE SEQUENCE [LARGE SCALE GENOMIC DNA]</scope>
    <source>
        <strain evidence="3">cv. 9930</strain>
    </source>
</reference>
<dbReference type="AlphaFoldDB" id="A0A0A0LAL7"/>
<protein>
    <submittedName>
        <fullName evidence="2">Uncharacterized protein</fullName>
    </submittedName>
</protein>
<accession>A0A0A0LAL7</accession>
<name>A0A0A0LAL7_CUCSA</name>
<dbReference type="Proteomes" id="UP000029981">
    <property type="component" value="Chromosome 3"/>
</dbReference>
<organism evidence="2 3">
    <name type="scientific">Cucumis sativus</name>
    <name type="common">Cucumber</name>
    <dbReference type="NCBI Taxonomy" id="3659"/>
    <lineage>
        <taxon>Eukaryota</taxon>
        <taxon>Viridiplantae</taxon>
        <taxon>Streptophyta</taxon>
        <taxon>Embryophyta</taxon>
        <taxon>Tracheophyta</taxon>
        <taxon>Spermatophyta</taxon>
        <taxon>Magnoliopsida</taxon>
        <taxon>eudicotyledons</taxon>
        <taxon>Gunneridae</taxon>
        <taxon>Pentapetalae</taxon>
        <taxon>rosids</taxon>
        <taxon>fabids</taxon>
        <taxon>Cucurbitales</taxon>
        <taxon>Cucurbitaceae</taxon>
        <taxon>Benincaseae</taxon>
        <taxon>Cucumis</taxon>
    </lineage>
</organism>
<feature type="compositionally biased region" description="Basic and acidic residues" evidence="1">
    <location>
        <begin position="63"/>
        <end position="73"/>
    </location>
</feature>
<feature type="compositionally biased region" description="Polar residues" evidence="1">
    <location>
        <begin position="87"/>
        <end position="98"/>
    </location>
</feature>
<sequence>MEKQREKEARKAFEQGVYDEYTHACHKFSEKVKNVRTMAGKKKSWRRFKMPGKERRKGRKRCSIGDDEPHLEGRLSPEYEEMKVVGTSHSKTLKTGSSRLEETQADSEKGNSIDKERKFFTGATKIRMDVVHKFYDMKFHQFDLFVTIDGKKTYFSAKVINELYGLPRDAEYLGQAIITKLIKGLAK</sequence>
<reference evidence="2 3" key="3">
    <citation type="journal article" date="2010" name="BMC Genomics">
        <title>Transcriptome sequencing and comparative analysis of cucumber flowers with different sex types.</title>
        <authorList>
            <person name="Guo S."/>
            <person name="Zheng Y."/>
            <person name="Joung J.G."/>
            <person name="Liu S."/>
            <person name="Zhang Z."/>
            <person name="Crasta O.R."/>
            <person name="Sobral B.W."/>
            <person name="Xu Y."/>
            <person name="Huang S."/>
            <person name="Fei Z."/>
        </authorList>
    </citation>
    <scope>NUCLEOTIDE SEQUENCE [LARGE SCALE GENOMIC DNA]</scope>
    <source>
        <strain evidence="3">cv. 9930</strain>
    </source>
</reference>